<dbReference type="InterPro" id="IPR045851">
    <property type="entry name" value="AMP-bd_C_sf"/>
</dbReference>
<dbReference type="AlphaFoldDB" id="A0A9Q6IJX4"/>
<dbReference type="Gene3D" id="3.30.300.30">
    <property type="match status" value="1"/>
</dbReference>
<name>A0A9Q6IJX4_9PSED</name>
<dbReference type="Gene3D" id="3.40.50.12780">
    <property type="entry name" value="N-terminal domain of ligase-like"/>
    <property type="match status" value="1"/>
</dbReference>
<evidence type="ECO:0000259" key="1">
    <source>
        <dbReference type="Pfam" id="PF00501"/>
    </source>
</evidence>
<dbReference type="PROSITE" id="PS00455">
    <property type="entry name" value="AMP_BINDING"/>
    <property type="match status" value="1"/>
</dbReference>
<protein>
    <recommendedName>
        <fullName evidence="1">AMP-dependent synthetase/ligase domain-containing protein</fullName>
    </recommendedName>
</protein>
<dbReference type="SUPFAM" id="SSF52777">
    <property type="entry name" value="CoA-dependent acyltransferases"/>
    <property type="match status" value="1"/>
</dbReference>
<proteinExistence type="predicted"/>
<organism evidence="2 3">
    <name type="scientific">Pseudomonas protegens</name>
    <dbReference type="NCBI Taxonomy" id="380021"/>
    <lineage>
        <taxon>Bacteria</taxon>
        <taxon>Pseudomonadati</taxon>
        <taxon>Pseudomonadota</taxon>
        <taxon>Gammaproteobacteria</taxon>
        <taxon>Pseudomonadales</taxon>
        <taxon>Pseudomonadaceae</taxon>
        <taxon>Pseudomonas</taxon>
    </lineage>
</organism>
<dbReference type="InterPro" id="IPR042099">
    <property type="entry name" value="ANL_N_sf"/>
</dbReference>
<dbReference type="GO" id="GO:0043041">
    <property type="term" value="P:amino acid activation for nonribosomal peptide biosynthetic process"/>
    <property type="evidence" value="ECO:0007669"/>
    <property type="project" value="TreeGrafter"/>
</dbReference>
<evidence type="ECO:0000313" key="3">
    <source>
        <dbReference type="Proteomes" id="UP000248188"/>
    </source>
</evidence>
<dbReference type="GO" id="GO:0009239">
    <property type="term" value="P:enterobactin biosynthetic process"/>
    <property type="evidence" value="ECO:0007669"/>
    <property type="project" value="TreeGrafter"/>
</dbReference>
<dbReference type="InterPro" id="IPR020845">
    <property type="entry name" value="AMP-binding_CS"/>
</dbReference>
<dbReference type="RefSeq" id="WP_110651411.1">
    <property type="nucleotide sequence ID" value="NZ_QJRN01000002.1"/>
</dbReference>
<dbReference type="PANTHER" id="PTHR45527:SF1">
    <property type="entry name" value="FATTY ACID SYNTHASE"/>
    <property type="match status" value="1"/>
</dbReference>
<gene>
    <name evidence="2" type="ORF">DMX08_04105</name>
</gene>
<dbReference type="Gene3D" id="1.10.1200.10">
    <property type="entry name" value="ACP-like"/>
    <property type="match status" value="1"/>
</dbReference>
<dbReference type="SUPFAM" id="SSF47336">
    <property type="entry name" value="ACP-like"/>
    <property type="match status" value="1"/>
</dbReference>
<comment type="caution">
    <text evidence="2">The sequence shown here is derived from an EMBL/GenBank/DDBJ whole genome shotgun (WGS) entry which is preliminary data.</text>
</comment>
<dbReference type="Pfam" id="PF00501">
    <property type="entry name" value="AMP-binding"/>
    <property type="match status" value="1"/>
</dbReference>
<sequence length="1022" mass="112838">MGHLSIASRLDEVFARHATDTALSCNGARLSYRELEQRSAAVAARLLGLGLSPGSTLGLEVERSIEQQVLLVGMVRAGLSYCYLDRSNPPQWNQSVCERSGVHWRITQEAAGGPGYLALEPLLAPTDERPCWPQLTGAEPVYVNFSSGTTGAPKIIPCTHRGVLGFCDRPRHFPLQPGFRMLYASNLTFDASQFEIWTALLNGGELHIHVPGPLTLGHLRRYIHDAGVDSLWLTSTLFNTFIDIDRDWLRGVQRLMVGGEVLSAGHIQQAYAAADGLTLYNGYGPTENTMGTCVYAIPRDFDSTREIPIGHGVDDAVLLLVRADGQECDVDEPGELLIAGNGLSPGYLGDAALTRERFIERPWQGQTLRCYRSGDLVSRDGQGLYHFHGRSDDQIKLRGQRLSLTEVAAAFKRYPGMLDCAVLLDDLGSEAQLLLVYLEAPGVEPGALAEYGRQRLPPFMLPQRFVGLERFPLRASGKLDIAELKQRLCGEQRPRDVDDSAAGRFLARFGVLAHDRQRSFFDNGGNSLGAIKLVDTVNRHLGREGLGLEQFYRMSSLQQLLDWLQAQPVLAPLLERGTEQYYVTPLQQESLSEAHAGFSINSHLGRFAVLRATSASQAREVLRNVPEPLQAAGDSRWIGLNKSQLSMVYAELLHKDLRANNVLYLFRPEQLPAAGVDLAALAQRLKQRYPLAGCRVARVEGEYCFDLAPEPPARLWLDPVAEFPSQEACVEHFLQRPLSLFEQDLCSLFKVRIDGVLHLGLWLHHILGNHVGQLSLLRSVEQLAQDPQLIAEGTDFSFIGNNLMQVEDYERLADGGTEAWEQEAEEYAPLADVVAPVATAQAVQMRTRLAMDPLKLASPQRLFHLLQAFRQGCVGGLGIEAPIVNLLFAWAEQAVISGFSTYTVPVPLTPERFAQGCEPQATMDYLNAKLARAALGYEEILAALGLYGFAPAFLCNFVELPASDAQWLHTRIANPVTEWPKTLLDLTVVKSPQGCEVLLNSYLPEPQARAFLESFVAAGERR</sequence>
<accession>A0A9Q6IJX4</accession>
<evidence type="ECO:0000313" key="2">
    <source>
        <dbReference type="EMBL" id="PYC42759.1"/>
    </source>
</evidence>
<dbReference type="InterPro" id="IPR000873">
    <property type="entry name" value="AMP-dep_synth/lig_dom"/>
</dbReference>
<dbReference type="GO" id="GO:0031177">
    <property type="term" value="F:phosphopantetheine binding"/>
    <property type="evidence" value="ECO:0007669"/>
    <property type="project" value="TreeGrafter"/>
</dbReference>
<reference evidence="2 3" key="1">
    <citation type="submission" date="2018-06" db="EMBL/GenBank/DDBJ databases">
        <title>Pseudomonas diversity within urban Lake Michigan freshwaters.</title>
        <authorList>
            <person name="Batrich M."/>
            <person name="Hatzopoulos T."/>
            <person name="Putonti C."/>
        </authorList>
    </citation>
    <scope>NUCLEOTIDE SEQUENCE [LARGE SCALE GENOMIC DNA]</scope>
    <source>
        <strain evidence="2 3">MB-090624</strain>
    </source>
</reference>
<dbReference type="SUPFAM" id="SSF56801">
    <property type="entry name" value="Acetyl-CoA synthetase-like"/>
    <property type="match status" value="1"/>
</dbReference>
<feature type="domain" description="AMP-dependent synthetase/ligase" evidence="1">
    <location>
        <begin position="11"/>
        <end position="348"/>
    </location>
</feature>
<dbReference type="PANTHER" id="PTHR45527">
    <property type="entry name" value="NONRIBOSOMAL PEPTIDE SYNTHETASE"/>
    <property type="match status" value="1"/>
</dbReference>
<dbReference type="EMBL" id="QJRN01000002">
    <property type="protein sequence ID" value="PYC42759.1"/>
    <property type="molecule type" value="Genomic_DNA"/>
</dbReference>
<dbReference type="InterPro" id="IPR036736">
    <property type="entry name" value="ACP-like_sf"/>
</dbReference>
<dbReference type="GO" id="GO:0009366">
    <property type="term" value="C:enterobactin synthetase complex"/>
    <property type="evidence" value="ECO:0007669"/>
    <property type="project" value="TreeGrafter"/>
</dbReference>
<dbReference type="Proteomes" id="UP000248188">
    <property type="component" value="Unassembled WGS sequence"/>
</dbReference>
<dbReference type="GO" id="GO:0047527">
    <property type="term" value="F:2,3-dihydroxybenzoate-serine ligase activity"/>
    <property type="evidence" value="ECO:0007669"/>
    <property type="project" value="TreeGrafter"/>
</dbReference>
<dbReference type="GO" id="GO:0005829">
    <property type="term" value="C:cytosol"/>
    <property type="evidence" value="ECO:0007669"/>
    <property type="project" value="TreeGrafter"/>
</dbReference>